<dbReference type="SUPFAM" id="SSF53474">
    <property type="entry name" value="alpha/beta-Hydrolases"/>
    <property type="match status" value="1"/>
</dbReference>
<evidence type="ECO:0000313" key="5">
    <source>
        <dbReference type="Proteomes" id="UP000597507"/>
    </source>
</evidence>
<comment type="similarity">
    <text evidence="1">Belongs to the 'GDXG' lipolytic enzyme family.</text>
</comment>
<dbReference type="GO" id="GO:0016787">
    <property type="term" value="F:hydrolase activity"/>
    <property type="evidence" value="ECO:0007669"/>
    <property type="project" value="UniProtKB-KW"/>
</dbReference>
<dbReference type="InterPro" id="IPR050300">
    <property type="entry name" value="GDXG_lipolytic_enzyme"/>
</dbReference>
<proteinExistence type="inferred from homology"/>
<gene>
    <name evidence="4" type="ORF">GCM10010964_02430</name>
</gene>
<keyword evidence="5" id="KW-1185">Reference proteome</keyword>
<comment type="caution">
    <text evidence="4">The sequence shown here is derived from an EMBL/GenBank/DDBJ whole genome shotgun (WGS) entry which is preliminary data.</text>
</comment>
<dbReference type="AlphaFoldDB" id="A0A8J2Z829"/>
<dbReference type="PANTHER" id="PTHR48081:SF8">
    <property type="entry name" value="ALPHA_BETA HYDROLASE FOLD-3 DOMAIN-CONTAINING PROTEIN-RELATED"/>
    <property type="match status" value="1"/>
</dbReference>
<dbReference type="InterPro" id="IPR013094">
    <property type="entry name" value="AB_hydrolase_3"/>
</dbReference>
<feature type="domain" description="Alpha/beta hydrolase fold-3" evidence="3">
    <location>
        <begin position="80"/>
        <end position="288"/>
    </location>
</feature>
<dbReference type="Pfam" id="PF07859">
    <property type="entry name" value="Abhydrolase_3"/>
    <property type="match status" value="1"/>
</dbReference>
<dbReference type="RefSeq" id="WP_188897596.1">
    <property type="nucleotide sequence ID" value="NZ_BMKS01000001.1"/>
</dbReference>
<dbReference type="EMBL" id="BMKS01000001">
    <property type="protein sequence ID" value="GGG17756.1"/>
    <property type="molecule type" value="Genomic_DNA"/>
</dbReference>
<name>A0A8J2Z829_9PROT</name>
<protein>
    <submittedName>
        <fullName evidence="4">Acetylhydrolase</fullName>
    </submittedName>
</protein>
<evidence type="ECO:0000256" key="1">
    <source>
        <dbReference type="ARBA" id="ARBA00010515"/>
    </source>
</evidence>
<dbReference type="InterPro" id="IPR029058">
    <property type="entry name" value="AB_hydrolase_fold"/>
</dbReference>
<dbReference type="PANTHER" id="PTHR48081">
    <property type="entry name" value="AB HYDROLASE SUPERFAMILY PROTEIN C4A8.06C"/>
    <property type="match status" value="1"/>
</dbReference>
<evidence type="ECO:0000256" key="2">
    <source>
        <dbReference type="ARBA" id="ARBA00022801"/>
    </source>
</evidence>
<evidence type="ECO:0000259" key="3">
    <source>
        <dbReference type="Pfam" id="PF07859"/>
    </source>
</evidence>
<sequence>MPIDPDAQRVLDLIRESGRPPYETLPALEARRLYAAGRTVLQPEPQEVLEVRDLTCAGPGGEIRMRAYRGFGAPDVAPCLVFYHGGGWLMGDLDTHDGPCRAIANAAQCRVVSVDYRLAPEHKFPAAFDDAATALRFVAMEAQRLGVDRARIAVGGDSAGGNLAAAVSLAAREDAGRTPMPVFQVLIYPAVDLAMTSPSYRRVTEGVPLTASGMRWFRDHYLAEPGQAFDWRASPLRAASLAGLPPALVVTAGIDPLCDEGIAYARRLDEDGVRVTHLHLADQIHGAMTMGKFIRASELIIGTSAAALRDAWARV</sequence>
<evidence type="ECO:0000313" key="4">
    <source>
        <dbReference type="EMBL" id="GGG17756.1"/>
    </source>
</evidence>
<dbReference type="Gene3D" id="3.40.50.1820">
    <property type="entry name" value="alpha/beta hydrolase"/>
    <property type="match status" value="1"/>
</dbReference>
<dbReference type="FunFam" id="3.40.50.1820:FF:000089">
    <property type="entry name" value="Alpha/beta hydrolase"/>
    <property type="match status" value="1"/>
</dbReference>
<dbReference type="Proteomes" id="UP000597507">
    <property type="component" value="Unassembled WGS sequence"/>
</dbReference>
<reference evidence="4 5" key="1">
    <citation type="journal article" date="2014" name="Int. J. Syst. Evol. Microbiol.">
        <title>Complete genome sequence of Corynebacterium casei LMG S-19264T (=DSM 44701T), isolated from a smear-ripened cheese.</title>
        <authorList>
            <consortium name="US DOE Joint Genome Institute (JGI-PGF)"/>
            <person name="Walter F."/>
            <person name="Albersmeier A."/>
            <person name="Kalinowski J."/>
            <person name="Ruckert C."/>
        </authorList>
    </citation>
    <scope>NUCLEOTIDE SEQUENCE [LARGE SCALE GENOMIC DNA]</scope>
    <source>
        <strain evidence="4 5">CGMCC 1.16330</strain>
    </source>
</reference>
<accession>A0A8J2Z829</accession>
<keyword evidence="2" id="KW-0378">Hydrolase</keyword>
<organism evidence="4 5">
    <name type="scientific">Caldovatus sediminis</name>
    <dbReference type="NCBI Taxonomy" id="2041189"/>
    <lineage>
        <taxon>Bacteria</taxon>
        <taxon>Pseudomonadati</taxon>
        <taxon>Pseudomonadota</taxon>
        <taxon>Alphaproteobacteria</taxon>
        <taxon>Acetobacterales</taxon>
        <taxon>Roseomonadaceae</taxon>
        <taxon>Caldovatus</taxon>
    </lineage>
</organism>